<feature type="transmembrane region" description="Helical" evidence="2">
    <location>
        <begin position="99"/>
        <end position="121"/>
    </location>
</feature>
<keyword evidence="3" id="KW-0732">Signal</keyword>
<accession>A0A4R2P1T7</accession>
<keyword evidence="2" id="KW-0812">Transmembrane</keyword>
<proteinExistence type="predicted"/>
<evidence type="ECO:0000313" key="5">
    <source>
        <dbReference type="Proteomes" id="UP000295733"/>
    </source>
</evidence>
<protein>
    <submittedName>
        <fullName evidence="4">Uncharacterized protein</fullName>
    </submittedName>
</protein>
<reference evidence="4 5" key="1">
    <citation type="submission" date="2019-03" db="EMBL/GenBank/DDBJ databases">
        <title>Genomic Encyclopedia of Type Strains, Phase IV (KMG-IV): sequencing the most valuable type-strain genomes for metagenomic binning, comparative biology and taxonomic classification.</title>
        <authorList>
            <person name="Goeker M."/>
        </authorList>
    </citation>
    <scope>NUCLEOTIDE SEQUENCE [LARGE SCALE GENOMIC DNA]</scope>
    <source>
        <strain evidence="4 5">DSM 2781</strain>
    </source>
</reference>
<dbReference type="EMBL" id="SLXL01000001">
    <property type="protein sequence ID" value="TCP27635.1"/>
    <property type="molecule type" value="Genomic_DNA"/>
</dbReference>
<organism evidence="4 5">
    <name type="scientific">Rhodovulum adriaticum</name>
    <name type="common">Rhodopseudomonas adriatica</name>
    <dbReference type="NCBI Taxonomy" id="35804"/>
    <lineage>
        <taxon>Bacteria</taxon>
        <taxon>Pseudomonadati</taxon>
        <taxon>Pseudomonadota</taxon>
        <taxon>Alphaproteobacteria</taxon>
        <taxon>Rhodobacterales</taxon>
        <taxon>Paracoccaceae</taxon>
        <taxon>Rhodovulum</taxon>
    </lineage>
</organism>
<feature type="signal peptide" evidence="3">
    <location>
        <begin position="1"/>
        <end position="20"/>
    </location>
</feature>
<evidence type="ECO:0000256" key="1">
    <source>
        <dbReference type="SAM" id="MobiDB-lite"/>
    </source>
</evidence>
<dbReference type="AlphaFoldDB" id="A0A4R2P1T7"/>
<feature type="chain" id="PRO_5020359835" evidence="3">
    <location>
        <begin position="21"/>
        <end position="290"/>
    </location>
</feature>
<feature type="region of interest" description="Disordered" evidence="1">
    <location>
        <begin position="22"/>
        <end position="47"/>
    </location>
</feature>
<comment type="caution">
    <text evidence="4">The sequence shown here is derived from an EMBL/GenBank/DDBJ whole genome shotgun (WGS) entry which is preliminary data.</text>
</comment>
<evidence type="ECO:0000313" key="4">
    <source>
        <dbReference type="EMBL" id="TCP27635.1"/>
    </source>
</evidence>
<dbReference type="OrthoDB" id="8455745at2"/>
<keyword evidence="2" id="KW-0472">Membrane</keyword>
<name>A0A4R2P1T7_RHOAD</name>
<gene>
    <name evidence="4" type="ORF">EV656_101544</name>
</gene>
<evidence type="ECO:0000256" key="2">
    <source>
        <dbReference type="SAM" id="Phobius"/>
    </source>
</evidence>
<dbReference type="RefSeq" id="WP_132599172.1">
    <property type="nucleotide sequence ID" value="NZ_NRRP01000004.1"/>
</dbReference>
<keyword evidence="5" id="KW-1185">Reference proteome</keyword>
<keyword evidence="2" id="KW-1133">Transmembrane helix</keyword>
<dbReference type="Proteomes" id="UP000295733">
    <property type="component" value="Unassembled WGS sequence"/>
</dbReference>
<sequence length="290" mass="31545">MPYRHWLSSIAIGLGLTASAATGQHTSNEHGEAQRAEAGTAEQSDQAEPFSLPVQIIESEEAAETRKRGETIDRKLQERDLVAQEGMNRATQSIEQATWWLLWVSALSVGFVGVGTGLLVWTLRLTRQANEAAQAAVAVTREIGKKQVRAYVGTTSTGFEKLSDDCILLSVGIHNSGLSPAFDLGVISEAFFASYPLPDERPMPTSHHGFRTTLSPGAEVTTSQRLRGDVEGALLEIRRGAACAAYIQGRVVYRDVFDEWHETRFRFAYGGRLAGVGPHFHACESGNSSD</sequence>
<evidence type="ECO:0000256" key="3">
    <source>
        <dbReference type="SAM" id="SignalP"/>
    </source>
</evidence>